<comment type="caution">
    <text evidence="1">The sequence shown here is derived from an EMBL/GenBank/DDBJ whole genome shotgun (WGS) entry which is preliminary data.</text>
</comment>
<accession>A0A2Z6R6A7</accession>
<reference evidence="1 2" key="1">
    <citation type="submission" date="2017-11" db="EMBL/GenBank/DDBJ databases">
        <title>The genome of Rhizophagus clarus HR1 reveals common genetic basis of auxotrophy among arbuscular mycorrhizal fungi.</title>
        <authorList>
            <person name="Kobayashi Y."/>
        </authorList>
    </citation>
    <scope>NUCLEOTIDE SEQUENCE [LARGE SCALE GENOMIC DNA]</scope>
    <source>
        <strain evidence="1 2">HR1</strain>
    </source>
</reference>
<dbReference type="EMBL" id="BEXD01002335">
    <property type="protein sequence ID" value="GBB97927.1"/>
    <property type="molecule type" value="Genomic_DNA"/>
</dbReference>
<name>A0A2Z6R6A7_9GLOM</name>
<evidence type="ECO:0000313" key="2">
    <source>
        <dbReference type="Proteomes" id="UP000247702"/>
    </source>
</evidence>
<protein>
    <submittedName>
        <fullName evidence="1">Uncharacterized protein</fullName>
    </submittedName>
</protein>
<evidence type="ECO:0000313" key="1">
    <source>
        <dbReference type="EMBL" id="GBB97927.1"/>
    </source>
</evidence>
<proteinExistence type="predicted"/>
<dbReference type="AlphaFoldDB" id="A0A2Z6R6A7"/>
<keyword evidence="2" id="KW-1185">Reference proteome</keyword>
<organism evidence="1 2">
    <name type="scientific">Rhizophagus clarus</name>
    <dbReference type="NCBI Taxonomy" id="94130"/>
    <lineage>
        <taxon>Eukaryota</taxon>
        <taxon>Fungi</taxon>
        <taxon>Fungi incertae sedis</taxon>
        <taxon>Mucoromycota</taxon>
        <taxon>Glomeromycotina</taxon>
        <taxon>Glomeromycetes</taxon>
        <taxon>Glomerales</taxon>
        <taxon>Glomeraceae</taxon>
        <taxon>Rhizophagus</taxon>
    </lineage>
</organism>
<gene>
    <name evidence="1" type="ORF">RclHR1_00310055</name>
</gene>
<sequence length="127" mass="14957">MLVGKRFTFLLFFRSRTPFQGGPLSETSFQDGPLSRIPFQGRNVLLFFFFLGLKLHFKADQFKSRTTLRADYDISKSGTPLEADYCLEEADRDPELEVNRRFAFFQRLLEEFEVISFPDVYQTNFED</sequence>
<dbReference type="Proteomes" id="UP000247702">
    <property type="component" value="Unassembled WGS sequence"/>
</dbReference>